<dbReference type="SUPFAM" id="SSF49464">
    <property type="entry name" value="Carboxypeptidase regulatory domain-like"/>
    <property type="match status" value="3"/>
</dbReference>
<feature type="transmembrane region" description="Helical" evidence="2">
    <location>
        <begin position="142"/>
        <end position="165"/>
    </location>
</feature>
<feature type="transmembrane region" description="Helical" evidence="2">
    <location>
        <begin position="41"/>
        <end position="69"/>
    </location>
</feature>
<accession>A0A517Q8C1</accession>
<feature type="domain" description="Peptidase M56" evidence="3">
    <location>
        <begin position="115"/>
        <end position="332"/>
    </location>
</feature>
<dbReference type="RefSeq" id="WP_145450596.1">
    <property type="nucleotide sequence ID" value="NZ_CP037421.1"/>
</dbReference>
<keyword evidence="2" id="KW-0812">Transmembrane</keyword>
<dbReference type="InterPro" id="IPR008756">
    <property type="entry name" value="Peptidase_M56"/>
</dbReference>
<dbReference type="PANTHER" id="PTHR34978">
    <property type="entry name" value="POSSIBLE SENSOR-TRANSDUCER PROTEIN BLAR"/>
    <property type="match status" value="1"/>
</dbReference>
<sequence length="912" mass="101635">MNSVDFLFDFIVRFSVLAFCLLGVSLLLLQRIKQPLERVRLIQLSLSVLVVVMVLISFCGIPSILIPILPARSAEETVKTPLPEINNTEPVKNSVAQNISPALTTETTIADAYDGTSLSTVTDQASDHHVQKSLGGWQTVRLMTVSGLILISAVQLVYLLVGLALTRRLLSRSTQLTGSNYERVRTLFSAFTPRTDILFVMSDRIQVPLVCGLFRPTILLPQSVVEDTDELALQHSLAHEWSHIQRRDLLTWQLASLCQILLWSQPFFWKLKRELRVSQDQLADQFAARHTDQPAEYAATLVAFSQQKVRLSMGALAMADYRSSLYRRVEMLLSDSFHISPRCRIRIVLAVLSVMLLIAVPLASLKLTRATAADSKVVKAEAENTQKTDQDKQANQPVAAEKKKQLAAVTHSGVIVDAFTDKPIPGATVIVTRMNSGDWRELAVTESITDANGKYTFTIPPDQLKQRLLYIMFDLRHPEYAPRHCGSYGYGMIQKNLELGAAPWFKKLPMVPGTTITGRLIDESGQPVAHAEIRASSSDPQVDGFLEGSSSMDTTTDESGNFEISLTRNGTASMSFIPREHCMKHIDLGTKRDDLGDITVTRGKSLHGVVRDARGNPVPDVWVNLTDKSQERNASYEMKRSSKTNAKGEFTTRPVQPGEYVVEVQTKATGALEKQKYANFHDEPPPAMFVRQVIEVTAETFNQPLNIQAVPHIYISGKSFDSKGKPRGIHSPHVMGKFNGQFVFIREGLSTKKGEFKLMVPHGLRDARLNFTTNEHSALTVQFPGKKASPLRHLNYPVLEEDLTDIRVVRYVAPILQVRVVDESDEIVDEARVNVTYSAVKDNKEPNFSTTSFERQDDGVYRSSSLCPDLEFTVQAVKGDRKTEVKTMTMKEGENDVITLTLQDSEKSKPGE</sequence>
<dbReference type="PANTHER" id="PTHR34978:SF3">
    <property type="entry name" value="SLR0241 PROTEIN"/>
    <property type="match status" value="1"/>
</dbReference>
<dbReference type="EMBL" id="CP037421">
    <property type="protein sequence ID" value="QDT27879.1"/>
    <property type="molecule type" value="Genomic_DNA"/>
</dbReference>
<evidence type="ECO:0000256" key="1">
    <source>
        <dbReference type="SAM" id="MobiDB-lite"/>
    </source>
</evidence>
<evidence type="ECO:0000259" key="3">
    <source>
        <dbReference type="Pfam" id="PF05569"/>
    </source>
</evidence>
<keyword evidence="5" id="KW-1185">Reference proteome</keyword>
<protein>
    <submittedName>
        <fullName evidence="4">Methicillin resistance mecR1 protein</fullName>
    </submittedName>
</protein>
<keyword evidence="2" id="KW-0472">Membrane</keyword>
<dbReference type="Proteomes" id="UP000315647">
    <property type="component" value="Chromosome"/>
</dbReference>
<evidence type="ECO:0000313" key="4">
    <source>
        <dbReference type="EMBL" id="QDT27879.1"/>
    </source>
</evidence>
<proteinExistence type="predicted"/>
<feature type="region of interest" description="Disordered" evidence="1">
    <location>
        <begin position="633"/>
        <end position="652"/>
    </location>
</feature>
<keyword evidence="2" id="KW-1133">Transmembrane helix</keyword>
<evidence type="ECO:0000256" key="2">
    <source>
        <dbReference type="SAM" id="Phobius"/>
    </source>
</evidence>
<dbReference type="InterPro" id="IPR052173">
    <property type="entry name" value="Beta-lactam_resp_regulator"/>
</dbReference>
<gene>
    <name evidence="4" type="primary">mecR1_1</name>
    <name evidence="4" type="ORF">Enr10x_32150</name>
</gene>
<name>A0A517Q8C1_9PLAN</name>
<dbReference type="CDD" id="cd07341">
    <property type="entry name" value="M56_BlaR1_MecR1_like"/>
    <property type="match status" value="1"/>
</dbReference>
<organism evidence="4 5">
    <name type="scientific">Gimesia panareensis</name>
    <dbReference type="NCBI Taxonomy" id="2527978"/>
    <lineage>
        <taxon>Bacteria</taxon>
        <taxon>Pseudomonadati</taxon>
        <taxon>Planctomycetota</taxon>
        <taxon>Planctomycetia</taxon>
        <taxon>Planctomycetales</taxon>
        <taxon>Planctomycetaceae</taxon>
        <taxon>Gimesia</taxon>
    </lineage>
</organism>
<dbReference type="Pfam" id="PF13620">
    <property type="entry name" value="CarboxypepD_reg"/>
    <property type="match status" value="1"/>
</dbReference>
<feature type="transmembrane region" description="Helical" evidence="2">
    <location>
        <begin position="6"/>
        <end position="29"/>
    </location>
</feature>
<dbReference type="Pfam" id="PF05569">
    <property type="entry name" value="Peptidase_M56"/>
    <property type="match status" value="1"/>
</dbReference>
<dbReference type="InterPro" id="IPR008969">
    <property type="entry name" value="CarboxyPept-like_regulatory"/>
</dbReference>
<evidence type="ECO:0000313" key="5">
    <source>
        <dbReference type="Proteomes" id="UP000315647"/>
    </source>
</evidence>
<dbReference type="Gene3D" id="2.60.40.1120">
    <property type="entry name" value="Carboxypeptidase-like, regulatory domain"/>
    <property type="match status" value="2"/>
</dbReference>
<dbReference type="AlphaFoldDB" id="A0A517Q8C1"/>
<feature type="transmembrane region" description="Helical" evidence="2">
    <location>
        <begin position="347"/>
        <end position="365"/>
    </location>
</feature>
<reference evidence="4 5" key="1">
    <citation type="submission" date="2019-03" db="EMBL/GenBank/DDBJ databases">
        <title>Deep-cultivation of Planctomycetes and their phenomic and genomic characterization uncovers novel biology.</title>
        <authorList>
            <person name="Wiegand S."/>
            <person name="Jogler M."/>
            <person name="Boedeker C."/>
            <person name="Pinto D."/>
            <person name="Vollmers J."/>
            <person name="Rivas-Marin E."/>
            <person name="Kohn T."/>
            <person name="Peeters S.H."/>
            <person name="Heuer A."/>
            <person name="Rast P."/>
            <person name="Oberbeckmann S."/>
            <person name="Bunk B."/>
            <person name="Jeske O."/>
            <person name="Meyerdierks A."/>
            <person name="Storesund J.E."/>
            <person name="Kallscheuer N."/>
            <person name="Luecker S."/>
            <person name="Lage O.M."/>
            <person name="Pohl T."/>
            <person name="Merkel B.J."/>
            <person name="Hornburger P."/>
            <person name="Mueller R.-W."/>
            <person name="Bruemmer F."/>
            <person name="Labrenz M."/>
            <person name="Spormann A.M."/>
            <person name="Op den Camp H."/>
            <person name="Overmann J."/>
            <person name="Amann R."/>
            <person name="Jetten M.S.M."/>
            <person name="Mascher T."/>
            <person name="Medema M.H."/>
            <person name="Devos D.P."/>
            <person name="Kaster A.-K."/>
            <person name="Ovreas L."/>
            <person name="Rohde M."/>
            <person name="Galperin M.Y."/>
            <person name="Jogler C."/>
        </authorList>
    </citation>
    <scope>NUCLEOTIDE SEQUENCE [LARGE SCALE GENOMIC DNA]</scope>
    <source>
        <strain evidence="4 5">Enr10</strain>
    </source>
</reference>